<dbReference type="Proteomes" id="UP000009881">
    <property type="component" value="Unassembled WGS sequence"/>
</dbReference>
<dbReference type="AlphaFoldDB" id="K9GZ83"/>
<dbReference type="InterPro" id="IPR036249">
    <property type="entry name" value="Thioredoxin-like_sf"/>
</dbReference>
<dbReference type="CDD" id="cd00570">
    <property type="entry name" value="GST_N_family"/>
    <property type="match status" value="1"/>
</dbReference>
<organism evidence="3 4">
    <name type="scientific">Caenispirillum salinarum AK4</name>
    <dbReference type="NCBI Taxonomy" id="1238182"/>
    <lineage>
        <taxon>Bacteria</taxon>
        <taxon>Pseudomonadati</taxon>
        <taxon>Pseudomonadota</taxon>
        <taxon>Alphaproteobacteria</taxon>
        <taxon>Rhodospirillales</taxon>
        <taxon>Novispirillaceae</taxon>
        <taxon>Caenispirillum</taxon>
    </lineage>
</organism>
<dbReference type="PROSITE" id="PS50405">
    <property type="entry name" value="GST_CTER"/>
    <property type="match status" value="1"/>
</dbReference>
<dbReference type="InterPro" id="IPR010987">
    <property type="entry name" value="Glutathione-S-Trfase_C-like"/>
</dbReference>
<dbReference type="EMBL" id="ANHY01000006">
    <property type="protein sequence ID" value="EKV31280.1"/>
    <property type="molecule type" value="Genomic_DNA"/>
</dbReference>
<dbReference type="InterPro" id="IPR004045">
    <property type="entry name" value="Glutathione_S-Trfase_N"/>
</dbReference>
<dbReference type="SUPFAM" id="SSF52833">
    <property type="entry name" value="Thioredoxin-like"/>
    <property type="match status" value="1"/>
</dbReference>
<evidence type="ECO:0000259" key="1">
    <source>
        <dbReference type="PROSITE" id="PS50404"/>
    </source>
</evidence>
<dbReference type="Gene3D" id="3.40.30.10">
    <property type="entry name" value="Glutaredoxin"/>
    <property type="match status" value="1"/>
</dbReference>
<reference evidence="3 4" key="1">
    <citation type="journal article" date="2013" name="Genome Announc.">
        <title>Draft Genome Sequence of an Alphaproteobacterium, Caenispirillum salinarum AK4(T), Isolated from a Solar Saltern.</title>
        <authorList>
            <person name="Khatri I."/>
            <person name="Singh A."/>
            <person name="Korpole S."/>
            <person name="Pinnaka A.K."/>
            <person name="Subramanian S."/>
        </authorList>
    </citation>
    <scope>NUCLEOTIDE SEQUENCE [LARGE SCALE GENOMIC DNA]</scope>
    <source>
        <strain evidence="3 4">AK4</strain>
    </source>
</reference>
<feature type="domain" description="GST C-terminal" evidence="2">
    <location>
        <begin position="84"/>
        <end position="207"/>
    </location>
</feature>
<accession>K9GZ83</accession>
<dbReference type="InterPro" id="IPR004046">
    <property type="entry name" value="GST_C"/>
</dbReference>
<dbReference type="SFLD" id="SFLDG00358">
    <property type="entry name" value="Main_(cytGST)"/>
    <property type="match status" value="1"/>
</dbReference>
<keyword evidence="4" id="KW-1185">Reference proteome</keyword>
<sequence>MILVGRNLSPYTRRVAVSLDLMEMPFERRELATATDVEAIKGYNPLGRVPALELPDGEVLIESAAILDHLDEMAGPGLRLTPVAGPARRAVMRLCAFATGAMDKAVQAYYEETRRPEDVRWPAYAARGDDQVRAGLSELEKAARTAADGGSDWLVGDRLTQADVTATVTLDFVNTVRPGLMTDGDMPALHALAERCNALPPFAKTRP</sequence>
<name>K9GZ83_9PROT</name>
<dbReference type="PATRIC" id="fig|1238182.3.peg.1316"/>
<protein>
    <recommendedName>
        <fullName evidence="5">Glutathione S-transferase</fullName>
    </recommendedName>
</protein>
<dbReference type="RefSeq" id="WP_009539761.1">
    <property type="nucleotide sequence ID" value="NZ_ANHY01000006.1"/>
</dbReference>
<dbReference type="Gene3D" id="1.20.1050.10">
    <property type="match status" value="1"/>
</dbReference>
<dbReference type="STRING" id="1238182.C882_3653"/>
<dbReference type="OrthoDB" id="9795329at2"/>
<dbReference type="Pfam" id="PF13409">
    <property type="entry name" value="GST_N_2"/>
    <property type="match status" value="1"/>
</dbReference>
<dbReference type="eggNOG" id="COG0625">
    <property type="taxonomic scope" value="Bacteria"/>
</dbReference>
<dbReference type="SUPFAM" id="SSF47616">
    <property type="entry name" value="GST C-terminal domain-like"/>
    <property type="match status" value="1"/>
</dbReference>
<dbReference type="PANTHER" id="PTHR44051:SF8">
    <property type="entry name" value="GLUTATHIONE S-TRANSFERASE GSTA"/>
    <property type="match status" value="1"/>
</dbReference>
<dbReference type="InterPro" id="IPR040079">
    <property type="entry name" value="Glutathione_S-Trfase"/>
</dbReference>
<evidence type="ECO:0000313" key="4">
    <source>
        <dbReference type="Proteomes" id="UP000009881"/>
    </source>
</evidence>
<dbReference type="InterPro" id="IPR036282">
    <property type="entry name" value="Glutathione-S-Trfase_C_sf"/>
</dbReference>
<dbReference type="SFLD" id="SFLDS00019">
    <property type="entry name" value="Glutathione_Transferase_(cytos"/>
    <property type="match status" value="1"/>
</dbReference>
<evidence type="ECO:0000313" key="3">
    <source>
        <dbReference type="EMBL" id="EKV31280.1"/>
    </source>
</evidence>
<comment type="caution">
    <text evidence="3">The sequence shown here is derived from an EMBL/GenBank/DDBJ whole genome shotgun (WGS) entry which is preliminary data.</text>
</comment>
<evidence type="ECO:0000259" key="2">
    <source>
        <dbReference type="PROSITE" id="PS50405"/>
    </source>
</evidence>
<dbReference type="Pfam" id="PF00043">
    <property type="entry name" value="GST_C"/>
    <property type="match status" value="1"/>
</dbReference>
<proteinExistence type="predicted"/>
<feature type="domain" description="GST N-terminal" evidence="1">
    <location>
        <begin position="1"/>
        <end position="78"/>
    </location>
</feature>
<dbReference type="PROSITE" id="PS50404">
    <property type="entry name" value="GST_NTER"/>
    <property type="match status" value="1"/>
</dbReference>
<dbReference type="PANTHER" id="PTHR44051">
    <property type="entry name" value="GLUTATHIONE S-TRANSFERASE-RELATED"/>
    <property type="match status" value="1"/>
</dbReference>
<evidence type="ECO:0008006" key="5">
    <source>
        <dbReference type="Google" id="ProtNLM"/>
    </source>
</evidence>
<gene>
    <name evidence="3" type="ORF">C882_3653</name>
</gene>